<dbReference type="InterPro" id="IPR036291">
    <property type="entry name" value="NAD(P)-bd_dom_sf"/>
</dbReference>
<dbReference type="PANTHER" id="PTHR43975">
    <property type="entry name" value="ZGC:101858"/>
    <property type="match status" value="1"/>
</dbReference>
<sequence length="267" mass="29030">MEIDLSGKVAIVTGASSGIGAATAIAFAKYGAKLSLVGRDEVRLLQTVNKCVEAGNEVPLWVRLDLTQPGACEAVVNKTVETYGKLDILVNTAGKVVLSDLSDESMEKLDDLMNLNFRVPYRLTQLSLRHLEKTKGNIVNIGSSMSKRGLPGTLGYTLSKEALQTFSRQAALELAPLGVRINCITPGPSRTNIRAPLIVNNPHLLDNLSTVYAQYLDNGMILEPNEVATLICWTASDMFPNLNDILAESGHCRIHINKDEVKKKKIT</sequence>
<dbReference type="Proteomes" id="UP000814243">
    <property type="component" value="Unassembled WGS sequence"/>
</dbReference>
<accession>A0A922SFH6</accession>
<proteinExistence type="inferred from homology"/>
<dbReference type="FunFam" id="3.40.50.720:FF:000084">
    <property type="entry name" value="Short-chain dehydrogenase reductase"/>
    <property type="match status" value="1"/>
</dbReference>
<protein>
    <submittedName>
        <fullName evidence="2">Uncharacterized protein</fullName>
    </submittedName>
</protein>
<dbReference type="Pfam" id="PF00106">
    <property type="entry name" value="adh_short"/>
    <property type="match status" value="1"/>
</dbReference>
<comment type="caution">
    <text evidence="2">The sequence shown here is derived from an EMBL/GenBank/DDBJ whole genome shotgun (WGS) entry which is preliminary data.</text>
</comment>
<gene>
    <name evidence="2" type="ORF">HF086_004771</name>
</gene>
<organism evidence="2 3">
    <name type="scientific">Spodoptera exigua</name>
    <name type="common">Beet armyworm</name>
    <name type="synonym">Noctua fulgens</name>
    <dbReference type="NCBI Taxonomy" id="7107"/>
    <lineage>
        <taxon>Eukaryota</taxon>
        <taxon>Metazoa</taxon>
        <taxon>Ecdysozoa</taxon>
        <taxon>Arthropoda</taxon>
        <taxon>Hexapoda</taxon>
        <taxon>Insecta</taxon>
        <taxon>Pterygota</taxon>
        <taxon>Neoptera</taxon>
        <taxon>Endopterygota</taxon>
        <taxon>Lepidoptera</taxon>
        <taxon>Glossata</taxon>
        <taxon>Ditrysia</taxon>
        <taxon>Noctuoidea</taxon>
        <taxon>Noctuidae</taxon>
        <taxon>Amphipyrinae</taxon>
        <taxon>Spodoptera</taxon>
    </lineage>
</organism>
<name>A0A922SFH6_SPOEX</name>
<evidence type="ECO:0000313" key="3">
    <source>
        <dbReference type="Proteomes" id="UP000814243"/>
    </source>
</evidence>
<reference evidence="2" key="1">
    <citation type="journal article" date="2021" name="G3 (Bethesda)">
        <title>Genome and transcriptome analysis of the beet armyworm Spodoptera exigua reveals targets for pest control. .</title>
        <authorList>
            <person name="Simon S."/>
            <person name="Breeschoten T."/>
            <person name="Jansen H.J."/>
            <person name="Dirks R.P."/>
            <person name="Schranz M.E."/>
            <person name="Ros V.I.D."/>
        </authorList>
    </citation>
    <scope>NUCLEOTIDE SEQUENCE</scope>
    <source>
        <strain evidence="2">TB_SE_WUR_2020</strain>
    </source>
</reference>
<evidence type="ECO:0000313" key="2">
    <source>
        <dbReference type="EMBL" id="KAH9634998.1"/>
    </source>
</evidence>
<dbReference type="Gene3D" id="3.40.50.720">
    <property type="entry name" value="NAD(P)-binding Rossmann-like Domain"/>
    <property type="match status" value="1"/>
</dbReference>
<comment type="similarity">
    <text evidence="1">Belongs to the short-chain dehydrogenases/reductases (SDR) family.</text>
</comment>
<dbReference type="PRINTS" id="PR00081">
    <property type="entry name" value="GDHRDH"/>
</dbReference>
<dbReference type="EMBL" id="JACEFF010000579">
    <property type="protein sequence ID" value="KAH9634998.1"/>
    <property type="molecule type" value="Genomic_DNA"/>
</dbReference>
<dbReference type="PANTHER" id="PTHR43975:SF2">
    <property type="entry name" value="EG:BACR7A4.14 PROTEIN-RELATED"/>
    <property type="match status" value="1"/>
</dbReference>
<dbReference type="PRINTS" id="PR00080">
    <property type="entry name" value="SDRFAMILY"/>
</dbReference>
<evidence type="ECO:0000256" key="1">
    <source>
        <dbReference type="RuleBase" id="RU000363"/>
    </source>
</evidence>
<dbReference type="AlphaFoldDB" id="A0A922SFH6"/>
<dbReference type="InterPro" id="IPR002347">
    <property type="entry name" value="SDR_fam"/>
</dbReference>
<dbReference type="SUPFAM" id="SSF51735">
    <property type="entry name" value="NAD(P)-binding Rossmann-fold domains"/>
    <property type="match status" value="1"/>
</dbReference>